<evidence type="ECO:0000313" key="1">
    <source>
        <dbReference type="EMBL" id="RPA60064.1"/>
    </source>
</evidence>
<gene>
    <name evidence="1" type="ORF">EF294_12615</name>
</gene>
<accession>A0A3N4H4M5</accession>
<dbReference type="RefSeq" id="WP_123930265.1">
    <property type="nucleotide sequence ID" value="NZ_JBPSDP010000007.1"/>
</dbReference>
<reference evidence="1 2" key="1">
    <citation type="submission" date="2018-11" db="EMBL/GenBank/DDBJ databases">
        <title>Draft genome sequence of Gordonia sp. RS15-1S isolated from rice stems.</title>
        <authorList>
            <person name="Muangham S."/>
        </authorList>
    </citation>
    <scope>NUCLEOTIDE SEQUENCE [LARGE SCALE GENOMIC DNA]</scope>
    <source>
        <strain evidence="1 2">RS15-1S</strain>
    </source>
</reference>
<name>A0A3N4H4M5_9ACTN</name>
<sequence length="253" mass="26750">MDLDGLRAVANCGAWYAGLRRVALDQYLTQHLGNYTSAAEGTTAVVFAATTDPRRRICAHRSPVASVRRAGASGWVIRWAWAGTSPDLPTDLRLAELRRSGECLGVAALISPELGVPDTSCPDSERADWIAATLGAVAAQLSGAGPVVRIDDADGGFEIVQVTGLPLAEPTFTDLVATLPTLLGEVAVGDHRVALHGLAVRLGWHVMWQRPSEIATPANAASDISQCVLTDQRSSLALSFDVNGRPRQRALPA</sequence>
<dbReference type="OrthoDB" id="7859927at2"/>
<dbReference type="Proteomes" id="UP000267536">
    <property type="component" value="Unassembled WGS sequence"/>
</dbReference>
<dbReference type="Pfam" id="PF21813">
    <property type="entry name" value="DUF6882"/>
    <property type="match status" value="1"/>
</dbReference>
<organism evidence="1 2">
    <name type="scientific">Gordonia oryzae</name>
    <dbReference type="NCBI Taxonomy" id="2487349"/>
    <lineage>
        <taxon>Bacteria</taxon>
        <taxon>Bacillati</taxon>
        <taxon>Actinomycetota</taxon>
        <taxon>Actinomycetes</taxon>
        <taxon>Mycobacteriales</taxon>
        <taxon>Gordoniaceae</taxon>
        <taxon>Gordonia</taxon>
    </lineage>
</organism>
<evidence type="ECO:0000313" key="2">
    <source>
        <dbReference type="Proteomes" id="UP000267536"/>
    </source>
</evidence>
<dbReference type="InterPro" id="IPR049249">
    <property type="entry name" value="DUF6882"/>
</dbReference>
<comment type="caution">
    <text evidence="1">The sequence shown here is derived from an EMBL/GenBank/DDBJ whole genome shotgun (WGS) entry which is preliminary data.</text>
</comment>
<dbReference type="AlphaFoldDB" id="A0A3N4H4M5"/>
<protein>
    <submittedName>
        <fullName evidence="1">Uncharacterized protein</fullName>
    </submittedName>
</protein>
<dbReference type="EMBL" id="RKMH01000008">
    <property type="protein sequence ID" value="RPA60064.1"/>
    <property type="molecule type" value="Genomic_DNA"/>
</dbReference>
<keyword evidence="2" id="KW-1185">Reference proteome</keyword>
<proteinExistence type="predicted"/>